<dbReference type="SMART" id="SM00564">
    <property type="entry name" value="PQQ"/>
    <property type="match status" value="4"/>
</dbReference>
<evidence type="ECO:0000313" key="3">
    <source>
        <dbReference type="EMBL" id="CAF1110265.1"/>
    </source>
</evidence>
<comment type="caution">
    <text evidence="3">The sequence shown here is derived from an EMBL/GenBank/DDBJ whole genome shotgun (WGS) entry which is preliminary data.</text>
</comment>
<proteinExistence type="predicted"/>
<evidence type="ECO:0000313" key="4">
    <source>
        <dbReference type="EMBL" id="CAF1321800.1"/>
    </source>
</evidence>
<dbReference type="Gene3D" id="2.130.10.10">
    <property type="entry name" value="YVTN repeat-like/Quinoprotein amine dehydrogenase"/>
    <property type="match status" value="1"/>
</dbReference>
<protein>
    <recommendedName>
        <fullName evidence="2">Pyrrolo-quinoline quinone repeat domain-containing protein</fullName>
    </recommendedName>
</protein>
<dbReference type="PANTHER" id="PTHR34512:SF30">
    <property type="entry name" value="OUTER MEMBRANE PROTEIN ASSEMBLY FACTOR BAMB"/>
    <property type="match status" value="1"/>
</dbReference>
<sequence>MISLVTLSILLFEQSIIASRSIQWPAFGGSTAHTGFIPINLTIESTTDQLTNPKLVWMNNLTKGLSYSTIFADTLLVTSSNRSTDDSRLFVLNALTGKLIHRIDLQAASYTGPPVGGFEYMTYVQSVGTLEGLYLQAINLITGDIKWTAKGGAQWPTYPYGATPGLKYIYMAGGIFNGELYAVDPYNGTIIFDTCVFCSSFSCDWWTPTVHNNRLFYNSQPGEGSNGSFGEANPDNGTVLWSVSLSSEWDGYSTYWVPAIINDIALVSTRRTFNSIEFHAINLSSHNILWTYSCPRTSVIVNGSFQDFSSSTDGISAYFTCANGIHQVLTTNGRLVQIYFCQNCAGQPIVTNDSLISSSNGNGTMIFNKKSGAISMRFEESGSLALHPDAKILYITNAINGIVVAYVI</sequence>
<dbReference type="SUPFAM" id="SSF50998">
    <property type="entry name" value="Quinoprotein alcohol dehydrogenase-like"/>
    <property type="match status" value="1"/>
</dbReference>
<dbReference type="EMBL" id="CAJNOH010000717">
    <property type="protein sequence ID" value="CAF1110265.1"/>
    <property type="molecule type" value="Genomic_DNA"/>
</dbReference>
<dbReference type="InterPro" id="IPR018391">
    <property type="entry name" value="PQQ_b-propeller_rpt"/>
</dbReference>
<feature type="chain" id="PRO_5036225541" description="Pyrrolo-quinoline quinone repeat domain-containing protein" evidence="1">
    <location>
        <begin position="19"/>
        <end position="408"/>
    </location>
</feature>
<dbReference type="AlphaFoldDB" id="A0A814PSI6"/>
<keyword evidence="1" id="KW-0732">Signal</keyword>
<dbReference type="EMBL" id="CAJNOL010001250">
    <property type="protein sequence ID" value="CAF1321800.1"/>
    <property type="molecule type" value="Genomic_DNA"/>
</dbReference>
<dbReference type="InterPro" id="IPR015943">
    <property type="entry name" value="WD40/YVTN_repeat-like_dom_sf"/>
</dbReference>
<feature type="domain" description="Pyrrolo-quinoline quinone repeat" evidence="2">
    <location>
        <begin position="54"/>
        <end position="189"/>
    </location>
</feature>
<dbReference type="Proteomes" id="UP000663870">
    <property type="component" value="Unassembled WGS sequence"/>
</dbReference>
<evidence type="ECO:0000313" key="5">
    <source>
        <dbReference type="Proteomes" id="UP000663854"/>
    </source>
</evidence>
<dbReference type="Pfam" id="PF13360">
    <property type="entry name" value="PQQ_2"/>
    <property type="match status" value="1"/>
</dbReference>
<evidence type="ECO:0000256" key="1">
    <source>
        <dbReference type="SAM" id="SignalP"/>
    </source>
</evidence>
<dbReference type="PANTHER" id="PTHR34512">
    <property type="entry name" value="CELL SURFACE PROTEIN"/>
    <property type="match status" value="1"/>
</dbReference>
<feature type="signal peptide" evidence="1">
    <location>
        <begin position="1"/>
        <end position="18"/>
    </location>
</feature>
<gene>
    <name evidence="4" type="ORF">JXQ802_LOCUS30581</name>
    <name evidence="3" type="ORF">PYM288_LOCUS20152</name>
</gene>
<accession>A0A814PSI6</accession>
<dbReference type="Proteomes" id="UP000663854">
    <property type="component" value="Unassembled WGS sequence"/>
</dbReference>
<dbReference type="Gene3D" id="2.140.10.10">
    <property type="entry name" value="Quinoprotein alcohol dehydrogenase-like superfamily"/>
    <property type="match status" value="1"/>
</dbReference>
<organism evidence="3 5">
    <name type="scientific">Rotaria sordida</name>
    <dbReference type="NCBI Taxonomy" id="392033"/>
    <lineage>
        <taxon>Eukaryota</taxon>
        <taxon>Metazoa</taxon>
        <taxon>Spiralia</taxon>
        <taxon>Gnathifera</taxon>
        <taxon>Rotifera</taxon>
        <taxon>Eurotatoria</taxon>
        <taxon>Bdelloidea</taxon>
        <taxon>Philodinida</taxon>
        <taxon>Philodinidae</taxon>
        <taxon>Rotaria</taxon>
    </lineage>
</organism>
<name>A0A814PSI6_9BILA</name>
<dbReference type="InterPro" id="IPR011047">
    <property type="entry name" value="Quinoprotein_ADH-like_sf"/>
</dbReference>
<evidence type="ECO:0000259" key="2">
    <source>
        <dbReference type="Pfam" id="PF13360"/>
    </source>
</evidence>
<evidence type="ECO:0000313" key="6">
    <source>
        <dbReference type="Proteomes" id="UP000663870"/>
    </source>
</evidence>
<keyword evidence="6" id="KW-1185">Reference proteome</keyword>
<reference evidence="3" key="1">
    <citation type="submission" date="2021-02" db="EMBL/GenBank/DDBJ databases">
        <authorList>
            <person name="Nowell W R."/>
        </authorList>
    </citation>
    <scope>NUCLEOTIDE SEQUENCE</scope>
</reference>
<dbReference type="InterPro" id="IPR002372">
    <property type="entry name" value="PQQ_rpt_dom"/>
</dbReference>